<evidence type="ECO:0008006" key="3">
    <source>
        <dbReference type="Google" id="ProtNLM"/>
    </source>
</evidence>
<name>A0ABT7NMQ1_9SPHI</name>
<proteinExistence type="predicted"/>
<dbReference type="Proteomes" id="UP001170954">
    <property type="component" value="Unassembled WGS sequence"/>
</dbReference>
<organism evidence="1 2">
    <name type="scientific">Sphingobacterium hotanense</name>
    <dbReference type="NCBI Taxonomy" id="649196"/>
    <lineage>
        <taxon>Bacteria</taxon>
        <taxon>Pseudomonadati</taxon>
        <taxon>Bacteroidota</taxon>
        <taxon>Sphingobacteriia</taxon>
        <taxon>Sphingobacteriales</taxon>
        <taxon>Sphingobacteriaceae</taxon>
        <taxon>Sphingobacterium</taxon>
    </lineage>
</organism>
<evidence type="ECO:0000313" key="2">
    <source>
        <dbReference type="Proteomes" id="UP001170954"/>
    </source>
</evidence>
<accession>A0ABT7NMQ1</accession>
<gene>
    <name evidence="1" type="ORF">HX018_09830</name>
</gene>
<reference evidence="1" key="1">
    <citation type="submission" date="2020-06" db="EMBL/GenBank/DDBJ databases">
        <authorList>
            <person name="Dong N."/>
        </authorList>
    </citation>
    <scope>NUCLEOTIDE SEQUENCE</scope>
    <source>
        <strain evidence="1">R1692</strain>
    </source>
</reference>
<protein>
    <recommendedName>
        <fullName evidence="3">Lipoprotein</fullName>
    </recommendedName>
</protein>
<keyword evidence="2" id="KW-1185">Reference proteome</keyword>
<sequence length="155" mass="17825">MNKPNRNPKTLAMPKHTSLISTGIALFLAACSLSSCQKDSEVNIKHIKQKQAVVDYILDLENLYMIKYSFQYNDQYQVTKIYRGERHANISQLQLIAEAHYDTNNKSNLPDSLSTYNTRGFKVGVILAKDYNSVAKANSNKQYQWHPNPIYFPYD</sequence>
<dbReference type="EMBL" id="JACAGK010000024">
    <property type="protein sequence ID" value="MDM1048536.1"/>
    <property type="molecule type" value="Genomic_DNA"/>
</dbReference>
<dbReference type="PROSITE" id="PS51257">
    <property type="entry name" value="PROKAR_LIPOPROTEIN"/>
    <property type="match status" value="1"/>
</dbReference>
<comment type="caution">
    <text evidence="1">The sequence shown here is derived from an EMBL/GenBank/DDBJ whole genome shotgun (WGS) entry which is preliminary data.</text>
</comment>
<reference evidence="1" key="2">
    <citation type="journal article" date="2022" name="Sci. Total Environ.">
        <title>Prevalence, transmission, and molecular epidemiology of tet(X)-positive bacteria among humans, animals, and environmental niches in China: An epidemiological, and genomic-based study.</title>
        <authorList>
            <person name="Dong N."/>
            <person name="Zeng Y."/>
            <person name="Cai C."/>
            <person name="Sun C."/>
            <person name="Lu J."/>
            <person name="Liu C."/>
            <person name="Zhou H."/>
            <person name="Sun Q."/>
            <person name="Shu L."/>
            <person name="Wang H."/>
            <person name="Wang Y."/>
            <person name="Wang S."/>
            <person name="Wu C."/>
            <person name="Chan E.W."/>
            <person name="Chen G."/>
            <person name="Shen Z."/>
            <person name="Chen S."/>
            <person name="Zhang R."/>
        </authorList>
    </citation>
    <scope>NUCLEOTIDE SEQUENCE</scope>
    <source>
        <strain evidence="1">R1692</strain>
    </source>
</reference>
<evidence type="ECO:0000313" key="1">
    <source>
        <dbReference type="EMBL" id="MDM1048536.1"/>
    </source>
</evidence>